<dbReference type="Proteomes" id="UP000216013">
    <property type="component" value="Unassembled WGS sequence"/>
</dbReference>
<comment type="caution">
    <text evidence="1">The sequence shown here is derived from an EMBL/GenBank/DDBJ whole genome shotgun (WGS) entry which is preliminary data.</text>
</comment>
<dbReference type="AlphaFoldDB" id="A0A268AAN6"/>
<sequence length="106" mass="12388">MECSCKKTMHILLEADFTDPVWCANCRENLDLDDFPVSAALKQRIESWAEGYGKWLDWERDKLKPDAVKVEEDFNNEGRLLSDAVQQDLHDFTITFRPSRLSSLYM</sequence>
<protein>
    <submittedName>
        <fullName evidence="1">Uncharacterized protein</fullName>
    </submittedName>
</protein>
<evidence type="ECO:0000313" key="2">
    <source>
        <dbReference type="Proteomes" id="UP000216013"/>
    </source>
</evidence>
<reference evidence="1 2" key="1">
    <citation type="submission" date="2017-07" db="EMBL/GenBank/DDBJ databases">
        <title>Isolation and whole genome analysis of endospore-forming bacteria from heroin.</title>
        <authorList>
            <person name="Kalinowski J."/>
            <person name="Ahrens B."/>
            <person name="Al-Dilaimi A."/>
            <person name="Winkler A."/>
            <person name="Wibberg D."/>
            <person name="Schleenbecker U."/>
            <person name="Ruckert C."/>
            <person name="Wolfel R."/>
            <person name="Grass G."/>
        </authorList>
    </citation>
    <scope>NUCLEOTIDE SEQUENCE [LARGE SCALE GENOMIC DNA]</scope>
    <source>
        <strain evidence="1 2">7528</strain>
    </source>
</reference>
<dbReference type="EMBL" id="NPBV01000017">
    <property type="protein sequence ID" value="PAD21188.1"/>
    <property type="molecule type" value="Genomic_DNA"/>
</dbReference>
<proteinExistence type="predicted"/>
<accession>A0A268AAN6</accession>
<evidence type="ECO:0000313" key="1">
    <source>
        <dbReference type="EMBL" id="PAD21188.1"/>
    </source>
</evidence>
<name>A0A268AAN6_9BACI</name>
<gene>
    <name evidence="1" type="ORF">CHH64_09645</name>
</gene>
<dbReference type="RefSeq" id="WP_095261023.1">
    <property type="nucleotide sequence ID" value="NZ_NPBD01000013.1"/>
</dbReference>
<organism evidence="1 2">
    <name type="scientific">Terribacillus saccharophilus</name>
    <dbReference type="NCBI Taxonomy" id="361277"/>
    <lineage>
        <taxon>Bacteria</taxon>
        <taxon>Bacillati</taxon>
        <taxon>Bacillota</taxon>
        <taxon>Bacilli</taxon>
        <taxon>Bacillales</taxon>
        <taxon>Bacillaceae</taxon>
        <taxon>Terribacillus</taxon>
    </lineage>
</organism>